<keyword evidence="2" id="KW-1185">Reference proteome</keyword>
<protein>
    <submittedName>
        <fullName evidence="1">Uncharacterized protein</fullName>
    </submittedName>
</protein>
<dbReference type="Proteomes" id="UP000076532">
    <property type="component" value="Unassembled WGS sequence"/>
</dbReference>
<gene>
    <name evidence="1" type="ORF">FIBSPDRAFT_967626</name>
</gene>
<name>A0A167VHX3_9AGAM</name>
<dbReference type="EMBL" id="KV417868">
    <property type="protein sequence ID" value="KZP05035.1"/>
    <property type="molecule type" value="Genomic_DNA"/>
</dbReference>
<reference evidence="1 2" key="1">
    <citation type="journal article" date="2016" name="Mol. Biol. Evol.">
        <title>Comparative Genomics of Early-Diverging Mushroom-Forming Fungi Provides Insights into the Origins of Lignocellulose Decay Capabilities.</title>
        <authorList>
            <person name="Nagy L.G."/>
            <person name="Riley R."/>
            <person name="Tritt A."/>
            <person name="Adam C."/>
            <person name="Daum C."/>
            <person name="Floudas D."/>
            <person name="Sun H."/>
            <person name="Yadav J.S."/>
            <person name="Pangilinan J."/>
            <person name="Larsson K.H."/>
            <person name="Matsuura K."/>
            <person name="Barry K."/>
            <person name="Labutti K."/>
            <person name="Kuo R."/>
            <person name="Ohm R.A."/>
            <person name="Bhattacharya S.S."/>
            <person name="Shirouzu T."/>
            <person name="Yoshinaga Y."/>
            <person name="Martin F.M."/>
            <person name="Grigoriev I.V."/>
            <person name="Hibbett D.S."/>
        </authorList>
    </citation>
    <scope>NUCLEOTIDE SEQUENCE [LARGE SCALE GENOMIC DNA]</scope>
    <source>
        <strain evidence="1 2">CBS 109695</strain>
    </source>
</reference>
<dbReference type="AlphaFoldDB" id="A0A167VHX3"/>
<evidence type="ECO:0000313" key="1">
    <source>
        <dbReference type="EMBL" id="KZP05035.1"/>
    </source>
</evidence>
<proteinExistence type="predicted"/>
<organism evidence="1 2">
    <name type="scientific">Athelia psychrophila</name>
    <dbReference type="NCBI Taxonomy" id="1759441"/>
    <lineage>
        <taxon>Eukaryota</taxon>
        <taxon>Fungi</taxon>
        <taxon>Dikarya</taxon>
        <taxon>Basidiomycota</taxon>
        <taxon>Agaricomycotina</taxon>
        <taxon>Agaricomycetes</taxon>
        <taxon>Agaricomycetidae</taxon>
        <taxon>Atheliales</taxon>
        <taxon>Atheliaceae</taxon>
        <taxon>Athelia</taxon>
    </lineage>
</organism>
<accession>A0A167VHX3</accession>
<evidence type="ECO:0000313" key="2">
    <source>
        <dbReference type="Proteomes" id="UP000076532"/>
    </source>
</evidence>
<sequence>MELFNDTRARTRMNELKTWWNIKIFPGRATASGPILTDTPLAHIRVMLDAEQAAASASNEQETMQLLKAKGRDSLQIAGYNYN</sequence>